<evidence type="ECO:0000256" key="7">
    <source>
        <dbReference type="SAM" id="Phobius"/>
    </source>
</evidence>
<feature type="transmembrane region" description="Helical" evidence="7">
    <location>
        <begin position="33"/>
        <end position="50"/>
    </location>
</feature>
<feature type="transmembrane region" description="Helical" evidence="7">
    <location>
        <begin position="118"/>
        <end position="143"/>
    </location>
</feature>
<comment type="caution">
    <text evidence="9">The sequence shown here is derived from an EMBL/GenBank/DDBJ whole genome shotgun (WGS) entry which is preliminary data.</text>
</comment>
<dbReference type="GO" id="GO:0055085">
    <property type="term" value="P:transmembrane transport"/>
    <property type="evidence" value="ECO:0007669"/>
    <property type="project" value="InterPro"/>
</dbReference>
<keyword evidence="6 7" id="KW-0472">Membrane</keyword>
<evidence type="ECO:0000313" key="10">
    <source>
        <dbReference type="Proteomes" id="UP001221898"/>
    </source>
</evidence>
<protein>
    <recommendedName>
        <fullName evidence="8">ABC transmembrane type-1 domain-containing protein</fullName>
    </recommendedName>
</protein>
<comment type="subcellular location">
    <subcellularLocation>
        <location evidence="1">Cell membrane</location>
        <topology evidence="1">Multi-pass membrane protein</topology>
    </subcellularLocation>
</comment>
<dbReference type="AlphaFoldDB" id="A0AAD7VXP9"/>
<keyword evidence="5 7" id="KW-1133">Transmembrane helix</keyword>
<keyword evidence="10" id="KW-1185">Reference proteome</keyword>
<evidence type="ECO:0000256" key="6">
    <source>
        <dbReference type="ARBA" id="ARBA00023136"/>
    </source>
</evidence>
<dbReference type="PANTHER" id="PTHR43163:SF6">
    <property type="entry name" value="DIPEPTIDE TRANSPORT SYSTEM PERMEASE PROTEIN DPPB-RELATED"/>
    <property type="match status" value="1"/>
</dbReference>
<feature type="transmembrane region" description="Helical" evidence="7">
    <location>
        <begin position="155"/>
        <end position="175"/>
    </location>
</feature>
<dbReference type="Pfam" id="PF00528">
    <property type="entry name" value="BPD_transp_1"/>
    <property type="match status" value="1"/>
</dbReference>
<dbReference type="PANTHER" id="PTHR43163">
    <property type="entry name" value="DIPEPTIDE TRANSPORT SYSTEM PERMEASE PROTEIN DPPB-RELATED"/>
    <property type="match status" value="1"/>
</dbReference>
<evidence type="ECO:0000256" key="3">
    <source>
        <dbReference type="ARBA" id="ARBA00022475"/>
    </source>
</evidence>
<evidence type="ECO:0000256" key="1">
    <source>
        <dbReference type="ARBA" id="ARBA00004651"/>
    </source>
</evidence>
<dbReference type="InterPro" id="IPR000515">
    <property type="entry name" value="MetI-like"/>
</dbReference>
<reference evidence="9" key="1">
    <citation type="journal article" date="2023" name="Science">
        <title>Genome structures resolve the early diversification of teleost fishes.</title>
        <authorList>
            <person name="Parey E."/>
            <person name="Louis A."/>
            <person name="Montfort J."/>
            <person name="Bouchez O."/>
            <person name="Roques C."/>
            <person name="Iampietro C."/>
            <person name="Lluch J."/>
            <person name="Castinel A."/>
            <person name="Donnadieu C."/>
            <person name="Desvignes T."/>
            <person name="Floi Bucao C."/>
            <person name="Jouanno E."/>
            <person name="Wen M."/>
            <person name="Mejri S."/>
            <person name="Dirks R."/>
            <person name="Jansen H."/>
            <person name="Henkel C."/>
            <person name="Chen W.J."/>
            <person name="Zahm M."/>
            <person name="Cabau C."/>
            <person name="Klopp C."/>
            <person name="Thompson A.W."/>
            <person name="Robinson-Rechavi M."/>
            <person name="Braasch I."/>
            <person name="Lecointre G."/>
            <person name="Bobe J."/>
            <person name="Postlethwait J.H."/>
            <person name="Berthelot C."/>
            <person name="Roest Crollius H."/>
            <person name="Guiguen Y."/>
        </authorList>
    </citation>
    <scope>NUCLEOTIDE SEQUENCE</scope>
    <source>
        <strain evidence="9">NC1722</strain>
    </source>
</reference>
<keyword evidence="4 7" id="KW-0812">Transmembrane</keyword>
<name>A0AAD7VXP9_9TELE</name>
<proteinExistence type="predicted"/>
<dbReference type="GO" id="GO:0005886">
    <property type="term" value="C:plasma membrane"/>
    <property type="evidence" value="ECO:0007669"/>
    <property type="project" value="UniProtKB-SubCell"/>
</dbReference>
<evidence type="ECO:0000256" key="2">
    <source>
        <dbReference type="ARBA" id="ARBA00022448"/>
    </source>
</evidence>
<keyword evidence="3" id="KW-1003">Cell membrane</keyword>
<sequence length="239" mass="26149">MSRDPEAPPPDGGNYYRWGTEDSSVIDDTTAPVRRALILSLLIGIRLGSIRRFGSTRSLTELGTIGAFIAFSLPIFIVGIGPRSSLPCISSGGPVKLFFVTGVDRLYITAIQTIDYPVVMAIVMVIGIGIVIMNIVADILYGVLDPRVRRYLQNVIPILAMGGAALGTFLLIRYVKTQWRGAYILGMWTLAIFIAIRNMTIRFNWGISFQGAGDRASMLEVLHSDYLRTAKAKGLPPAR</sequence>
<feature type="domain" description="ABC transmembrane type-1" evidence="8">
    <location>
        <begin position="101"/>
        <end position="150"/>
    </location>
</feature>
<accession>A0AAD7VXP9</accession>
<dbReference type="EMBL" id="JAINUG010001413">
    <property type="protein sequence ID" value="KAJ8355318.1"/>
    <property type="molecule type" value="Genomic_DNA"/>
</dbReference>
<dbReference type="Proteomes" id="UP001221898">
    <property type="component" value="Unassembled WGS sequence"/>
</dbReference>
<evidence type="ECO:0000259" key="8">
    <source>
        <dbReference type="Pfam" id="PF00528"/>
    </source>
</evidence>
<organism evidence="9 10">
    <name type="scientific">Aldrovandia affinis</name>
    <dbReference type="NCBI Taxonomy" id="143900"/>
    <lineage>
        <taxon>Eukaryota</taxon>
        <taxon>Metazoa</taxon>
        <taxon>Chordata</taxon>
        <taxon>Craniata</taxon>
        <taxon>Vertebrata</taxon>
        <taxon>Euteleostomi</taxon>
        <taxon>Actinopterygii</taxon>
        <taxon>Neopterygii</taxon>
        <taxon>Teleostei</taxon>
        <taxon>Notacanthiformes</taxon>
        <taxon>Halosauridae</taxon>
        <taxon>Aldrovandia</taxon>
    </lineage>
</organism>
<evidence type="ECO:0000256" key="5">
    <source>
        <dbReference type="ARBA" id="ARBA00022989"/>
    </source>
</evidence>
<feature type="transmembrane region" description="Helical" evidence="7">
    <location>
        <begin position="181"/>
        <end position="200"/>
    </location>
</feature>
<feature type="transmembrane region" description="Helical" evidence="7">
    <location>
        <begin position="62"/>
        <end position="81"/>
    </location>
</feature>
<keyword evidence="2" id="KW-0813">Transport</keyword>
<gene>
    <name evidence="9" type="ORF">AAFF_G00069720</name>
</gene>
<evidence type="ECO:0000313" key="9">
    <source>
        <dbReference type="EMBL" id="KAJ8355318.1"/>
    </source>
</evidence>
<evidence type="ECO:0000256" key="4">
    <source>
        <dbReference type="ARBA" id="ARBA00022692"/>
    </source>
</evidence>